<comment type="caution">
    <text evidence="1">The sequence shown here is derived from an EMBL/GenBank/DDBJ whole genome shotgun (WGS) entry which is preliminary data.</text>
</comment>
<name>A0A6N9H4P6_9MICO</name>
<dbReference type="Proteomes" id="UP000469215">
    <property type="component" value="Unassembled WGS sequence"/>
</dbReference>
<dbReference type="Gene3D" id="3.30.160.250">
    <property type="match status" value="1"/>
</dbReference>
<reference evidence="1 2" key="1">
    <citation type="submission" date="2020-01" db="EMBL/GenBank/DDBJ databases">
        <authorList>
            <person name="Deng T."/>
        </authorList>
    </citation>
    <scope>NUCLEOTIDE SEQUENCE [LARGE SCALE GENOMIC DNA]</scope>
    <source>
        <strain evidence="1 2">5221</strain>
    </source>
</reference>
<dbReference type="RefSeq" id="WP_160952343.1">
    <property type="nucleotide sequence ID" value="NZ_WWEQ01000006.1"/>
</dbReference>
<evidence type="ECO:0000313" key="1">
    <source>
        <dbReference type="EMBL" id="MYM18903.1"/>
    </source>
</evidence>
<proteinExistence type="predicted"/>
<sequence length="140" mass="14988">MSRTEPRTLDATIAREGRWWVATVPELDMAAQGRTLRGAQTAAREAAALALDCDEGAVAIRAEIALDGQTRQVLAEVAQLHEEARTAESRAADLVGAVLARLVGEGVSQADAAQVLGISRQRAQQMLKRHRENPSGPPSR</sequence>
<dbReference type="AlphaFoldDB" id="A0A6N9H4P6"/>
<organism evidence="1 2">
    <name type="scientific">Brevibacterium rongguiense</name>
    <dbReference type="NCBI Taxonomy" id="2695267"/>
    <lineage>
        <taxon>Bacteria</taxon>
        <taxon>Bacillati</taxon>
        <taxon>Actinomycetota</taxon>
        <taxon>Actinomycetes</taxon>
        <taxon>Micrococcales</taxon>
        <taxon>Brevibacteriaceae</taxon>
        <taxon>Brevibacterium</taxon>
    </lineage>
</organism>
<dbReference type="SUPFAM" id="SSF143100">
    <property type="entry name" value="TTHA1013/TTHA0281-like"/>
    <property type="match status" value="1"/>
</dbReference>
<gene>
    <name evidence="1" type="ORF">GSY69_02625</name>
</gene>
<dbReference type="EMBL" id="WWEQ01000006">
    <property type="protein sequence ID" value="MYM18903.1"/>
    <property type="molecule type" value="Genomic_DNA"/>
</dbReference>
<evidence type="ECO:0008006" key="3">
    <source>
        <dbReference type="Google" id="ProtNLM"/>
    </source>
</evidence>
<accession>A0A6N9H4P6</accession>
<dbReference type="InterPro" id="IPR035069">
    <property type="entry name" value="TTHA1013/TTHA0281-like"/>
</dbReference>
<keyword evidence="2" id="KW-1185">Reference proteome</keyword>
<protein>
    <recommendedName>
        <fullName evidence="3">HicB family toxin-antitoxin system</fullName>
    </recommendedName>
</protein>
<evidence type="ECO:0000313" key="2">
    <source>
        <dbReference type="Proteomes" id="UP000469215"/>
    </source>
</evidence>